<dbReference type="NCBIfam" id="TIGR00670">
    <property type="entry name" value="asp_carb_tr"/>
    <property type="match status" value="1"/>
</dbReference>
<evidence type="ECO:0000256" key="1">
    <source>
        <dbReference type="ARBA" id="ARBA00004852"/>
    </source>
</evidence>
<dbReference type="PANTHER" id="PTHR45753">
    <property type="entry name" value="ORNITHINE CARBAMOYLTRANSFERASE, MITOCHONDRIAL"/>
    <property type="match status" value="1"/>
</dbReference>
<comment type="catalytic activity">
    <reaction evidence="7">
        <text>carbamoyl phosphate + L-aspartate = N-carbamoyl-L-aspartate + phosphate + H(+)</text>
        <dbReference type="Rhea" id="RHEA:20013"/>
        <dbReference type="ChEBI" id="CHEBI:15378"/>
        <dbReference type="ChEBI" id="CHEBI:29991"/>
        <dbReference type="ChEBI" id="CHEBI:32814"/>
        <dbReference type="ChEBI" id="CHEBI:43474"/>
        <dbReference type="ChEBI" id="CHEBI:58228"/>
        <dbReference type="EC" id="2.1.3.2"/>
    </reaction>
</comment>
<dbReference type="InterPro" id="IPR002082">
    <property type="entry name" value="Asp_carbamoyltransf"/>
</dbReference>
<sequence length="389" mass="41698">MKASQPAAGLQHTHHLPAQSACCIELPGGPRTTMPAEIGFYDAPPVSDLVAKDRAKRAEENMATFTADKASWEGKSVVSVSQFSTEGLGLLYAVAGKMKEMVADKSDDATLSRNPPLRGRVLGTLFYETSTRTACSFQAAVARLGGTFVSVDPASSSIKKGESLEDTVMSLLSYCDAVALRHPAKGAARAAVGVARRPVLNAGDGVGEHPTQALLDLYTIAAELGGEAGLSGLRGKVVALIGDLKHGRTVHSLAKLLARFGCVLRYVSPASLQMPRYIQDEVESAGESVQTEVEDIGVVLEEADVLYVTRVQKERFASREEFDRVNGSYKITPEVLSKVKPSSVLMHPLPRVGEIVEDCDLDPRAAYFKQMENGMYVRMALLALVFGKA</sequence>
<dbReference type="InterPro" id="IPR036901">
    <property type="entry name" value="Asp/Orn_carbamoylTrfase_sf"/>
</dbReference>
<evidence type="ECO:0000256" key="8">
    <source>
        <dbReference type="RuleBase" id="RU003634"/>
    </source>
</evidence>
<dbReference type="GO" id="GO:0044205">
    <property type="term" value="P:'de novo' UMP biosynthetic process"/>
    <property type="evidence" value="ECO:0007669"/>
    <property type="project" value="UniProtKB-UniPathway"/>
</dbReference>
<dbReference type="InterPro" id="IPR006131">
    <property type="entry name" value="Asp_carbamoyltransf_Asp/Orn-bd"/>
</dbReference>
<dbReference type="Pfam" id="PF00185">
    <property type="entry name" value="OTCace"/>
    <property type="match status" value="1"/>
</dbReference>
<dbReference type="STRING" id="2880.D7G203"/>
<dbReference type="PANTHER" id="PTHR45753:SF6">
    <property type="entry name" value="ASPARTATE CARBAMOYLTRANSFERASE"/>
    <property type="match status" value="1"/>
</dbReference>
<evidence type="ECO:0000313" key="12">
    <source>
        <dbReference type="Proteomes" id="UP000002630"/>
    </source>
</evidence>
<dbReference type="HAMAP" id="MF_00001">
    <property type="entry name" value="Asp_carb_tr"/>
    <property type="match status" value="1"/>
</dbReference>
<dbReference type="OrthoDB" id="1924069at2759"/>
<dbReference type="InterPro" id="IPR006130">
    <property type="entry name" value="Asp/Orn_carbamoylTrfase"/>
</dbReference>
<dbReference type="EC" id="2.1.3.2" evidence="3"/>
<dbReference type="GO" id="GO:0006520">
    <property type="term" value="P:amino acid metabolic process"/>
    <property type="evidence" value="ECO:0007669"/>
    <property type="project" value="InterPro"/>
</dbReference>
<evidence type="ECO:0000256" key="3">
    <source>
        <dbReference type="ARBA" id="ARBA00013008"/>
    </source>
</evidence>
<dbReference type="FunCoup" id="D7G203">
    <property type="interactions" value="135"/>
</dbReference>
<feature type="domain" description="Aspartate/ornithine carbamoyltransferase carbamoyl-P binding" evidence="10">
    <location>
        <begin position="75"/>
        <end position="221"/>
    </location>
</feature>
<dbReference type="InParanoid" id="D7G203"/>
<dbReference type="AlphaFoldDB" id="D7G203"/>
<keyword evidence="4 8" id="KW-0808">Transferase</keyword>
<dbReference type="GO" id="GO:0006207">
    <property type="term" value="P:'de novo' pyrimidine nucleobase biosynthetic process"/>
    <property type="evidence" value="ECO:0007669"/>
    <property type="project" value="InterPro"/>
</dbReference>
<evidence type="ECO:0000313" key="11">
    <source>
        <dbReference type="EMBL" id="CBJ48729.1"/>
    </source>
</evidence>
<dbReference type="FunFam" id="3.40.50.1370:FF:000002">
    <property type="entry name" value="Aspartate carbamoyltransferase 2"/>
    <property type="match status" value="1"/>
</dbReference>
<evidence type="ECO:0000256" key="6">
    <source>
        <dbReference type="ARBA" id="ARBA00043884"/>
    </source>
</evidence>
<dbReference type="InterPro" id="IPR006132">
    <property type="entry name" value="Asp/Orn_carbamoyltranf_P-bd"/>
</dbReference>
<comment type="similarity">
    <text evidence="2">Belongs to the aspartate/ornithine carbamoyltransferase superfamily. ATCase family.</text>
</comment>
<reference evidence="11 12" key="1">
    <citation type="journal article" date="2010" name="Nature">
        <title>The Ectocarpus genome and the independent evolution of multicellularity in brown algae.</title>
        <authorList>
            <person name="Cock J.M."/>
            <person name="Sterck L."/>
            <person name="Rouze P."/>
            <person name="Scornet D."/>
            <person name="Allen A.E."/>
            <person name="Amoutzias G."/>
            <person name="Anthouard V."/>
            <person name="Artiguenave F."/>
            <person name="Aury J.M."/>
            <person name="Badger J.H."/>
            <person name="Beszteri B."/>
            <person name="Billiau K."/>
            <person name="Bonnet E."/>
            <person name="Bothwell J.H."/>
            <person name="Bowler C."/>
            <person name="Boyen C."/>
            <person name="Brownlee C."/>
            <person name="Carrano C.J."/>
            <person name="Charrier B."/>
            <person name="Cho G.Y."/>
            <person name="Coelho S.M."/>
            <person name="Collen J."/>
            <person name="Corre E."/>
            <person name="Da Silva C."/>
            <person name="Delage L."/>
            <person name="Delaroque N."/>
            <person name="Dittami S.M."/>
            <person name="Doulbeau S."/>
            <person name="Elias M."/>
            <person name="Farnham G."/>
            <person name="Gachon C.M."/>
            <person name="Gschloessl B."/>
            <person name="Heesch S."/>
            <person name="Jabbari K."/>
            <person name="Jubin C."/>
            <person name="Kawai H."/>
            <person name="Kimura K."/>
            <person name="Kloareg B."/>
            <person name="Kupper F.C."/>
            <person name="Lang D."/>
            <person name="Le Bail A."/>
            <person name="Leblanc C."/>
            <person name="Lerouge P."/>
            <person name="Lohr M."/>
            <person name="Lopez P.J."/>
            <person name="Martens C."/>
            <person name="Maumus F."/>
            <person name="Michel G."/>
            <person name="Miranda-Saavedra D."/>
            <person name="Morales J."/>
            <person name="Moreau H."/>
            <person name="Motomura T."/>
            <person name="Nagasato C."/>
            <person name="Napoli C.A."/>
            <person name="Nelson D.R."/>
            <person name="Nyvall-Collen P."/>
            <person name="Peters A.F."/>
            <person name="Pommier C."/>
            <person name="Potin P."/>
            <person name="Poulain J."/>
            <person name="Quesneville H."/>
            <person name="Read B."/>
            <person name="Rensing S.A."/>
            <person name="Ritter A."/>
            <person name="Rousvoal S."/>
            <person name="Samanta M."/>
            <person name="Samson G."/>
            <person name="Schroeder D.C."/>
            <person name="Segurens B."/>
            <person name="Strittmatter M."/>
            <person name="Tonon T."/>
            <person name="Tregear J.W."/>
            <person name="Valentin K."/>
            <person name="von Dassow P."/>
            <person name="Yamagishi T."/>
            <person name="Van de Peer Y."/>
            <person name="Wincker P."/>
        </authorList>
    </citation>
    <scope>NUCLEOTIDE SEQUENCE [LARGE SCALE GENOMIC DNA]</scope>
    <source>
        <strain evidence="12">Ec32 / CCAP1310/4</strain>
    </source>
</reference>
<dbReference type="PRINTS" id="PR00100">
    <property type="entry name" value="AOTCASE"/>
</dbReference>
<dbReference type="Proteomes" id="UP000002630">
    <property type="component" value="Linkage Group LG18"/>
</dbReference>
<comment type="function">
    <text evidence="6">Catalyzes the condensation of carbamoyl phosphate and aspartate to form carbamoyl aspartate and inorganic phosphate, the committed step in the de novo pyrimidine nucleotide biosynthesis pathway.</text>
</comment>
<accession>D7G203</accession>
<keyword evidence="5" id="KW-0665">Pyrimidine biosynthesis</keyword>
<proteinExistence type="inferred from homology"/>
<gene>
    <name evidence="11" type="primary">putative</name>
    <name evidence="11" type="ORF">Esi_0046_0125</name>
</gene>
<dbReference type="UniPathway" id="UPA00070">
    <property type="reaction ID" value="UER00116"/>
</dbReference>
<organism evidence="11 12">
    <name type="scientific">Ectocarpus siliculosus</name>
    <name type="common">Brown alga</name>
    <name type="synonym">Conferva siliculosa</name>
    <dbReference type="NCBI Taxonomy" id="2880"/>
    <lineage>
        <taxon>Eukaryota</taxon>
        <taxon>Sar</taxon>
        <taxon>Stramenopiles</taxon>
        <taxon>Ochrophyta</taxon>
        <taxon>PX clade</taxon>
        <taxon>Phaeophyceae</taxon>
        <taxon>Ectocarpales</taxon>
        <taxon>Ectocarpaceae</taxon>
        <taxon>Ectocarpus</taxon>
    </lineage>
</organism>
<comment type="pathway">
    <text evidence="1">Pyrimidine metabolism; UMP biosynthesis via de novo pathway; (S)-dihydroorotate from bicarbonate: step 2/3.</text>
</comment>
<evidence type="ECO:0000256" key="5">
    <source>
        <dbReference type="ARBA" id="ARBA00022975"/>
    </source>
</evidence>
<evidence type="ECO:0000256" key="2">
    <source>
        <dbReference type="ARBA" id="ARBA00008896"/>
    </source>
</evidence>
<dbReference type="PRINTS" id="PR00101">
    <property type="entry name" value="ATCASE"/>
</dbReference>
<dbReference type="PROSITE" id="PS00097">
    <property type="entry name" value="CARBAMOYLTRANSFERASE"/>
    <property type="match status" value="1"/>
</dbReference>
<evidence type="ECO:0000256" key="7">
    <source>
        <dbReference type="ARBA" id="ARBA00048859"/>
    </source>
</evidence>
<keyword evidence="12" id="KW-1185">Reference proteome</keyword>
<evidence type="ECO:0000259" key="10">
    <source>
        <dbReference type="Pfam" id="PF02729"/>
    </source>
</evidence>
<dbReference type="GO" id="GO:0004070">
    <property type="term" value="F:aspartate carbamoyltransferase activity"/>
    <property type="evidence" value="ECO:0007669"/>
    <property type="project" value="UniProtKB-EC"/>
</dbReference>
<dbReference type="Pfam" id="PF02729">
    <property type="entry name" value="OTCace_N"/>
    <property type="match status" value="1"/>
</dbReference>
<dbReference type="OMA" id="VLIMHPG"/>
<protein>
    <recommendedName>
        <fullName evidence="3">aspartate carbamoyltransferase</fullName>
        <ecNumber evidence="3">2.1.3.2</ecNumber>
    </recommendedName>
</protein>
<evidence type="ECO:0000256" key="4">
    <source>
        <dbReference type="ARBA" id="ARBA00022679"/>
    </source>
</evidence>
<dbReference type="SUPFAM" id="SSF53671">
    <property type="entry name" value="Aspartate/ornithine carbamoyltransferase"/>
    <property type="match status" value="1"/>
</dbReference>
<name>D7G203_ECTSI</name>
<dbReference type="EMBL" id="FN649743">
    <property type="protein sequence ID" value="CBJ48729.1"/>
    <property type="molecule type" value="Genomic_DNA"/>
</dbReference>
<feature type="domain" description="Aspartate/ornithine carbamoyltransferase Asp/Orn-binding" evidence="9">
    <location>
        <begin position="235"/>
        <end position="384"/>
    </location>
</feature>
<dbReference type="EMBL" id="FN648663">
    <property type="protein sequence ID" value="CBJ48729.1"/>
    <property type="molecule type" value="Genomic_DNA"/>
</dbReference>
<evidence type="ECO:0000259" key="9">
    <source>
        <dbReference type="Pfam" id="PF00185"/>
    </source>
</evidence>
<dbReference type="NCBIfam" id="NF002032">
    <property type="entry name" value="PRK00856.1"/>
    <property type="match status" value="1"/>
</dbReference>
<dbReference type="GO" id="GO:0016597">
    <property type="term" value="F:amino acid binding"/>
    <property type="evidence" value="ECO:0007669"/>
    <property type="project" value="InterPro"/>
</dbReference>
<dbReference type="Gene3D" id="3.40.50.1370">
    <property type="entry name" value="Aspartate/ornithine carbamoyltransferase"/>
    <property type="match status" value="2"/>
</dbReference>